<evidence type="ECO:0000313" key="2">
    <source>
        <dbReference type="Proteomes" id="UP000190037"/>
    </source>
</evidence>
<sequence>MSRPPIVGADLWSAVATREGGTCGCTGRCGRRHADSGGRCDRHDGLIVAPRDLSVSLAVAVGLGAADLTTWCERCHRPALSAATKSAAAARAEHIEAEALF</sequence>
<dbReference type="AlphaFoldDB" id="A0A1T3NXA4"/>
<protein>
    <recommendedName>
        <fullName evidence="3">HNH endonuclease</fullName>
    </recommendedName>
</protein>
<keyword evidence="2" id="KW-1185">Reference proteome</keyword>
<proteinExistence type="predicted"/>
<reference evidence="1 2" key="1">
    <citation type="submission" date="2017-03" db="EMBL/GenBank/DDBJ databases">
        <title>Draft genome sequence of Streptomyces scabrisporus NF3, endophyte isolated from Amphipterygium adstringens.</title>
        <authorList>
            <person name="Vazquez M."/>
            <person name="Ceapa C.D."/>
            <person name="Rodriguez Luna D."/>
            <person name="Sanchez Esquivel S."/>
        </authorList>
    </citation>
    <scope>NUCLEOTIDE SEQUENCE [LARGE SCALE GENOMIC DNA]</scope>
    <source>
        <strain evidence="1 2">NF3</strain>
    </source>
</reference>
<dbReference type="RefSeq" id="WP_078975769.1">
    <property type="nucleotide sequence ID" value="NZ_MWQN01000001.1"/>
</dbReference>
<accession>A0A1T3NXA4</accession>
<dbReference type="Proteomes" id="UP000190037">
    <property type="component" value="Unassembled WGS sequence"/>
</dbReference>
<comment type="caution">
    <text evidence="1">The sequence shown here is derived from an EMBL/GenBank/DDBJ whole genome shotgun (WGS) entry which is preliminary data.</text>
</comment>
<gene>
    <name evidence="1" type="ORF">B4N89_11495</name>
</gene>
<evidence type="ECO:0008006" key="3">
    <source>
        <dbReference type="Google" id="ProtNLM"/>
    </source>
</evidence>
<name>A0A1T3NXA4_9ACTN</name>
<dbReference type="STRING" id="159449.B4N89_11495"/>
<dbReference type="EMBL" id="MWQN01000001">
    <property type="protein sequence ID" value="OPC81489.1"/>
    <property type="molecule type" value="Genomic_DNA"/>
</dbReference>
<evidence type="ECO:0000313" key="1">
    <source>
        <dbReference type="EMBL" id="OPC81489.1"/>
    </source>
</evidence>
<organism evidence="1 2">
    <name type="scientific">Embleya scabrispora</name>
    <dbReference type="NCBI Taxonomy" id="159449"/>
    <lineage>
        <taxon>Bacteria</taxon>
        <taxon>Bacillati</taxon>
        <taxon>Actinomycetota</taxon>
        <taxon>Actinomycetes</taxon>
        <taxon>Kitasatosporales</taxon>
        <taxon>Streptomycetaceae</taxon>
        <taxon>Embleya</taxon>
    </lineage>
</organism>